<accession>A0A8H6RU72</accession>
<feature type="active site" description="Charge relay system" evidence="5">
    <location>
        <position position="219"/>
    </location>
</feature>
<dbReference type="SUPFAM" id="SSF75304">
    <property type="entry name" value="Amidase signature (AS) enzymes"/>
    <property type="match status" value="1"/>
</dbReference>
<dbReference type="InterPro" id="IPR023631">
    <property type="entry name" value="Amidase_dom"/>
</dbReference>
<dbReference type="Proteomes" id="UP000660729">
    <property type="component" value="Unassembled WGS sequence"/>
</dbReference>
<dbReference type="InterPro" id="IPR020556">
    <property type="entry name" value="Amidase_CS"/>
</dbReference>
<evidence type="ECO:0000256" key="5">
    <source>
        <dbReference type="PIRSR" id="PIRSR001221-1"/>
    </source>
</evidence>
<proteinExistence type="inferred from homology"/>
<dbReference type="InterPro" id="IPR036928">
    <property type="entry name" value="AS_sf"/>
</dbReference>
<evidence type="ECO:0000256" key="3">
    <source>
        <dbReference type="ARBA" id="ARBA00012922"/>
    </source>
</evidence>
<name>A0A8H6RU72_9PEZI</name>
<sequence>MAKIISLKPDFPKGDAEFEAERKKIVDDVLNKIPKDLILPDNIINEPPPRVIDIPRDSGLLTKQEIEITENYDLVGIAKEIAERRLTSVDVTKAFCRRAAIAHQLTFCLTEFYMSEALSQAQLLDDHLATTGKVVGPLHGIPISIKEMIPVRDQICSLGLKVTREVKKEDCVATAILRELGAVFYVKTHQPAAVFSVESTSFLGRTLNPYNIHLAPGGSSGGEGALLAMRGSIFGFGTDIGGSIRMPASFCGLYGLKGSDGFLPIEGMLSGPFPAGMFVPGILGPLGHSLRDVDFVVRCMREVKPWLRDQDVIPRPYMGLEGVEGLSKETLSIGIMSDYGNVQPQPPVKEAMDWVNEQLTKDGFKVLPYKFPDPQKAHKLYSALLSMDGWTAIRSAFAAGREPTFPVFEELVKQLLAESPDAAEGKESSALAIADLKWQRDVLRAEVLADWIAQGDPDIVIAPMSPAAPHDTADLVKSVSGTHYWNLVDYPAFVVPIPINVGGKGSYKAKEYEEVEPRSKADEDTKEIWKNHDMEGAPICVQIIAKRRMESELIAAAGLIQKALWLP</sequence>
<dbReference type="PANTHER" id="PTHR46072">
    <property type="entry name" value="AMIDASE-RELATED-RELATED"/>
    <property type="match status" value="1"/>
</dbReference>
<comment type="similarity">
    <text evidence="2">Belongs to the amidase family.</text>
</comment>
<reference evidence="7" key="1">
    <citation type="submission" date="2020-04" db="EMBL/GenBank/DDBJ databases">
        <title>Draft genome resource of the tomato pathogen Pseudocercospora fuligena.</title>
        <authorList>
            <person name="Zaccaron A."/>
        </authorList>
    </citation>
    <scope>NUCLEOTIDE SEQUENCE</scope>
    <source>
        <strain evidence="7">PF001</strain>
    </source>
</reference>
<dbReference type="PANTHER" id="PTHR46072:SF4">
    <property type="entry name" value="AMIDASE C550.07-RELATED"/>
    <property type="match status" value="1"/>
</dbReference>
<dbReference type="AlphaFoldDB" id="A0A8H6RU72"/>
<dbReference type="GO" id="GO:0004040">
    <property type="term" value="F:amidase activity"/>
    <property type="evidence" value="ECO:0007669"/>
    <property type="project" value="UniProtKB-EC"/>
</dbReference>
<dbReference type="Pfam" id="PF01425">
    <property type="entry name" value="Amidase"/>
    <property type="match status" value="1"/>
</dbReference>
<evidence type="ECO:0000313" key="8">
    <source>
        <dbReference type="Proteomes" id="UP000660729"/>
    </source>
</evidence>
<keyword evidence="4" id="KW-0378">Hydrolase</keyword>
<dbReference type="PROSITE" id="PS00571">
    <property type="entry name" value="AMIDASES"/>
    <property type="match status" value="1"/>
</dbReference>
<organism evidence="7 8">
    <name type="scientific">Pseudocercospora fuligena</name>
    <dbReference type="NCBI Taxonomy" id="685502"/>
    <lineage>
        <taxon>Eukaryota</taxon>
        <taxon>Fungi</taxon>
        <taxon>Dikarya</taxon>
        <taxon>Ascomycota</taxon>
        <taxon>Pezizomycotina</taxon>
        <taxon>Dothideomycetes</taxon>
        <taxon>Dothideomycetidae</taxon>
        <taxon>Mycosphaerellales</taxon>
        <taxon>Mycosphaerellaceae</taxon>
        <taxon>Pseudocercospora</taxon>
    </lineage>
</organism>
<feature type="active site" description="Charge relay system" evidence="5">
    <location>
        <position position="146"/>
    </location>
</feature>
<comment type="catalytic activity">
    <reaction evidence="1">
        <text>a monocarboxylic acid amide + H2O = a monocarboxylate + NH4(+)</text>
        <dbReference type="Rhea" id="RHEA:12020"/>
        <dbReference type="ChEBI" id="CHEBI:15377"/>
        <dbReference type="ChEBI" id="CHEBI:28938"/>
        <dbReference type="ChEBI" id="CHEBI:35757"/>
        <dbReference type="ChEBI" id="CHEBI:83628"/>
        <dbReference type="EC" id="3.5.1.4"/>
    </reaction>
</comment>
<evidence type="ECO:0000313" key="7">
    <source>
        <dbReference type="EMBL" id="KAF7196957.1"/>
    </source>
</evidence>
<dbReference type="OrthoDB" id="6428749at2759"/>
<feature type="active site" description="Acyl-ester intermediate" evidence="5">
    <location>
        <position position="243"/>
    </location>
</feature>
<comment type="caution">
    <text evidence="7">The sequence shown here is derived from an EMBL/GenBank/DDBJ whole genome shotgun (WGS) entry which is preliminary data.</text>
</comment>
<protein>
    <recommendedName>
        <fullName evidence="3">amidase</fullName>
        <ecNumber evidence="3">3.5.1.4</ecNumber>
    </recommendedName>
</protein>
<feature type="domain" description="Amidase" evidence="6">
    <location>
        <begin position="90"/>
        <end position="553"/>
    </location>
</feature>
<evidence type="ECO:0000256" key="2">
    <source>
        <dbReference type="ARBA" id="ARBA00009199"/>
    </source>
</evidence>
<dbReference type="EC" id="3.5.1.4" evidence="3"/>
<dbReference type="PIRSF" id="PIRSF001221">
    <property type="entry name" value="Amidase_fungi"/>
    <property type="match status" value="1"/>
</dbReference>
<gene>
    <name evidence="7" type="ORF">HII31_01875</name>
</gene>
<evidence type="ECO:0000256" key="1">
    <source>
        <dbReference type="ARBA" id="ARBA00001311"/>
    </source>
</evidence>
<keyword evidence="8" id="KW-1185">Reference proteome</keyword>
<dbReference type="Gene3D" id="3.90.1300.10">
    <property type="entry name" value="Amidase signature (AS) domain"/>
    <property type="match status" value="1"/>
</dbReference>
<evidence type="ECO:0000256" key="4">
    <source>
        <dbReference type="ARBA" id="ARBA00022801"/>
    </source>
</evidence>
<evidence type="ECO:0000259" key="6">
    <source>
        <dbReference type="Pfam" id="PF01425"/>
    </source>
</evidence>
<dbReference type="EMBL" id="JABCIY010000022">
    <property type="protein sequence ID" value="KAF7196957.1"/>
    <property type="molecule type" value="Genomic_DNA"/>
</dbReference>